<dbReference type="Pfam" id="PF00378">
    <property type="entry name" value="ECH_1"/>
    <property type="match status" value="1"/>
</dbReference>
<dbReference type="PANTHER" id="PTHR43459:SF1">
    <property type="entry name" value="EG:BACN32G11.4 PROTEIN"/>
    <property type="match status" value="1"/>
</dbReference>
<keyword evidence="2" id="KW-1133">Transmembrane helix</keyword>
<gene>
    <name evidence="3" type="ORF">EKN06_13630</name>
</gene>
<dbReference type="EMBL" id="RXOL01000008">
    <property type="protein sequence ID" value="RVQ65276.1"/>
    <property type="molecule type" value="Genomic_DNA"/>
</dbReference>
<name>A0A437GUQ9_9SPHN</name>
<reference evidence="3 4" key="1">
    <citation type="submission" date="2018-12" db="EMBL/GenBank/DDBJ databases">
        <title>Croceicoccus ponticola sp. nov., a lipolytic bacterium isolated from seawater.</title>
        <authorList>
            <person name="Yoon J.-H."/>
        </authorList>
    </citation>
    <scope>NUCLEOTIDE SEQUENCE [LARGE SCALE GENOMIC DNA]</scope>
    <source>
        <strain evidence="3 4">GM-16</strain>
    </source>
</reference>
<keyword evidence="3" id="KW-0413">Isomerase</keyword>
<dbReference type="SUPFAM" id="SSF52096">
    <property type="entry name" value="ClpP/crotonase"/>
    <property type="match status" value="1"/>
</dbReference>
<feature type="transmembrane region" description="Helical" evidence="2">
    <location>
        <begin position="131"/>
        <end position="152"/>
    </location>
</feature>
<keyword evidence="2" id="KW-0812">Transmembrane</keyword>
<proteinExistence type="inferred from homology"/>
<organism evidence="3 4">
    <name type="scientific">Croceicoccus ponticola</name>
    <dbReference type="NCBI Taxonomy" id="2217664"/>
    <lineage>
        <taxon>Bacteria</taxon>
        <taxon>Pseudomonadati</taxon>
        <taxon>Pseudomonadota</taxon>
        <taxon>Alphaproteobacteria</taxon>
        <taxon>Sphingomonadales</taxon>
        <taxon>Erythrobacteraceae</taxon>
        <taxon>Croceicoccus</taxon>
    </lineage>
</organism>
<dbReference type="RefSeq" id="WP_127613477.1">
    <property type="nucleotide sequence ID" value="NZ_RXOL01000008.1"/>
</dbReference>
<dbReference type="CDD" id="cd06558">
    <property type="entry name" value="crotonase-like"/>
    <property type="match status" value="1"/>
</dbReference>
<dbReference type="GO" id="GO:0004300">
    <property type="term" value="F:enoyl-CoA hydratase activity"/>
    <property type="evidence" value="ECO:0007669"/>
    <property type="project" value="UniProtKB-EC"/>
</dbReference>
<sequence>MAYRFISAEKAGDVTTLSIARPEKLNAITPNVFAELTDAFDAGLADGTRAFVLTGEGRAFSSGADLMPDGAGYLGLPEDLGAIIDAHYNPFTLKLMSLPVPLVTAINGPAVGAGLSLALAGDIAVMGRGGYLLLAFVNIGLVPDAGSTWLVASSVGRQRAMKMALMGEKVSADDALAMGLIAEVADDDAVLTRAQEIAARLAAGPSKAIGLIRRQINAAVDETLAQSLMTERDNQRACGHSEDFKEAIAAFGEKRKPVFKGR</sequence>
<keyword evidence="3" id="KW-0456">Lyase</keyword>
<dbReference type="Proteomes" id="UP000283003">
    <property type="component" value="Unassembled WGS sequence"/>
</dbReference>
<dbReference type="PANTHER" id="PTHR43459">
    <property type="entry name" value="ENOYL-COA HYDRATASE"/>
    <property type="match status" value="1"/>
</dbReference>
<feature type="transmembrane region" description="Helical" evidence="2">
    <location>
        <begin position="98"/>
        <end position="119"/>
    </location>
</feature>
<evidence type="ECO:0000313" key="4">
    <source>
        <dbReference type="Proteomes" id="UP000283003"/>
    </source>
</evidence>
<keyword evidence="4" id="KW-1185">Reference proteome</keyword>
<dbReference type="InterPro" id="IPR001753">
    <property type="entry name" value="Enoyl-CoA_hydra/iso"/>
</dbReference>
<dbReference type="AlphaFoldDB" id="A0A437GUQ9"/>
<dbReference type="Gene3D" id="1.10.12.10">
    <property type="entry name" value="Lyase 2-enoyl-coa Hydratase, Chain A, domain 2"/>
    <property type="match status" value="1"/>
</dbReference>
<evidence type="ECO:0000313" key="3">
    <source>
        <dbReference type="EMBL" id="RVQ65276.1"/>
    </source>
</evidence>
<evidence type="ECO:0000256" key="1">
    <source>
        <dbReference type="ARBA" id="ARBA00005254"/>
    </source>
</evidence>
<dbReference type="OrthoDB" id="9802898at2"/>
<dbReference type="Gene3D" id="3.90.226.10">
    <property type="entry name" value="2-enoyl-CoA Hydratase, Chain A, domain 1"/>
    <property type="match status" value="1"/>
</dbReference>
<comment type="caution">
    <text evidence="3">The sequence shown here is derived from an EMBL/GenBank/DDBJ whole genome shotgun (WGS) entry which is preliminary data.</text>
</comment>
<dbReference type="InterPro" id="IPR029045">
    <property type="entry name" value="ClpP/crotonase-like_dom_sf"/>
</dbReference>
<accession>A0A437GUQ9</accession>
<comment type="similarity">
    <text evidence="1">Belongs to the enoyl-CoA hydratase/isomerase family.</text>
</comment>
<keyword evidence="2" id="KW-0472">Membrane</keyword>
<evidence type="ECO:0000256" key="2">
    <source>
        <dbReference type="SAM" id="Phobius"/>
    </source>
</evidence>
<dbReference type="GO" id="GO:0016853">
    <property type="term" value="F:isomerase activity"/>
    <property type="evidence" value="ECO:0007669"/>
    <property type="project" value="UniProtKB-KW"/>
</dbReference>
<protein>
    <submittedName>
        <fullName evidence="3">2-(1,2-epoxy-1,2-dihydrophenyl)acetyl-CoA isomerase</fullName>
        <ecNumber evidence="3">4.2.1.17</ecNumber>
    </submittedName>
</protein>
<dbReference type="InterPro" id="IPR014748">
    <property type="entry name" value="Enoyl-CoA_hydra_C"/>
</dbReference>
<dbReference type="EC" id="4.2.1.17" evidence="3"/>